<evidence type="ECO:0000313" key="8">
    <source>
        <dbReference type="EMBL" id="TKS55274.1"/>
    </source>
</evidence>
<protein>
    <recommendedName>
        <fullName evidence="7">Flagellar protein</fullName>
    </recommendedName>
</protein>
<dbReference type="GO" id="GO:0009425">
    <property type="term" value="C:bacterial-type flagellum basal body"/>
    <property type="evidence" value="ECO:0007669"/>
    <property type="project" value="UniProtKB-SubCell"/>
</dbReference>
<dbReference type="Pfam" id="PF04347">
    <property type="entry name" value="FliO"/>
    <property type="match status" value="1"/>
</dbReference>
<dbReference type="InterPro" id="IPR052205">
    <property type="entry name" value="FliO/MopB"/>
</dbReference>
<accession>A0A4Z1R6I4</accession>
<dbReference type="PANTHER" id="PTHR38766">
    <property type="entry name" value="FLAGELLAR PROTEIN FLIO"/>
    <property type="match status" value="1"/>
</dbReference>
<evidence type="ECO:0000256" key="6">
    <source>
        <dbReference type="ARBA" id="ARBA00037937"/>
    </source>
</evidence>
<dbReference type="PANTHER" id="PTHR38766:SF1">
    <property type="entry name" value="FLAGELLAR PROTEIN FLIO"/>
    <property type="match status" value="1"/>
</dbReference>
<dbReference type="InterPro" id="IPR022781">
    <property type="entry name" value="Flagellar_biosynth_FliO"/>
</dbReference>
<feature type="transmembrane region" description="Helical" evidence="7">
    <location>
        <begin position="12"/>
        <end position="34"/>
    </location>
</feature>
<keyword evidence="1 7" id="KW-1003">Cell membrane</keyword>
<keyword evidence="8" id="KW-0969">Cilium</keyword>
<dbReference type="Proteomes" id="UP000298681">
    <property type="component" value="Unassembled WGS sequence"/>
</dbReference>
<comment type="similarity">
    <text evidence="6 7">Belongs to the FliO/MopB family.</text>
</comment>
<evidence type="ECO:0000256" key="1">
    <source>
        <dbReference type="ARBA" id="ARBA00022475"/>
    </source>
</evidence>
<name>A0A4Z1R6I4_9GAMM</name>
<evidence type="ECO:0000256" key="2">
    <source>
        <dbReference type="ARBA" id="ARBA00022692"/>
    </source>
</evidence>
<keyword evidence="9" id="KW-1185">Reference proteome</keyword>
<reference evidence="8 9" key="1">
    <citation type="submission" date="2019-01" db="EMBL/GenBank/DDBJ databases">
        <authorList>
            <person name="Zhang S."/>
        </authorList>
    </citation>
    <scope>NUCLEOTIDE SEQUENCE [LARGE SCALE GENOMIC DNA]</scope>
    <source>
        <strain evidence="8 9">1626</strain>
    </source>
</reference>
<gene>
    <name evidence="8" type="primary">fliO</name>
    <name evidence="8" type="ORF">E4582_03695</name>
</gene>
<keyword evidence="8" id="KW-0966">Cell projection</keyword>
<comment type="caution">
    <text evidence="8">The sequence shown here is derived from an EMBL/GenBank/DDBJ whole genome shotgun (WGS) entry which is preliminary data.</text>
</comment>
<dbReference type="EMBL" id="SPUH01000001">
    <property type="protein sequence ID" value="TKS55274.1"/>
    <property type="molecule type" value="Genomic_DNA"/>
</dbReference>
<dbReference type="AlphaFoldDB" id="A0A4Z1R6I4"/>
<evidence type="ECO:0000256" key="4">
    <source>
        <dbReference type="ARBA" id="ARBA00023136"/>
    </source>
</evidence>
<evidence type="ECO:0000256" key="5">
    <source>
        <dbReference type="ARBA" id="ARBA00023143"/>
    </source>
</evidence>
<keyword evidence="5 7" id="KW-0975">Bacterial flagellum</keyword>
<keyword evidence="2 7" id="KW-0812">Transmembrane</keyword>
<evidence type="ECO:0000313" key="9">
    <source>
        <dbReference type="Proteomes" id="UP000298681"/>
    </source>
</evidence>
<proteinExistence type="inferred from homology"/>
<sequence>MAIGAHAPQAPGLGGAVIALLLVIGLILGLAWVLKRLPGSGFRQAEGLRVVASIPLGARERAAVVQVGGEQLLVGIGAGGVRTLHVLPEHLPEAAPVQLPSFKQLPDFKQLLAQRLRKDS</sequence>
<dbReference type="NCBIfam" id="TIGR03500">
    <property type="entry name" value="FliO_TIGR"/>
    <property type="match status" value="1"/>
</dbReference>
<keyword evidence="4 7" id="KW-0472">Membrane</keyword>
<dbReference type="GO" id="GO:0044781">
    <property type="term" value="P:bacterial-type flagellum organization"/>
    <property type="evidence" value="ECO:0007669"/>
    <property type="project" value="UniProtKB-UniRule"/>
</dbReference>
<keyword evidence="3 7" id="KW-1133">Transmembrane helix</keyword>
<evidence type="ECO:0000256" key="3">
    <source>
        <dbReference type="ARBA" id="ARBA00022989"/>
    </source>
</evidence>
<dbReference type="GO" id="GO:0005886">
    <property type="term" value="C:plasma membrane"/>
    <property type="evidence" value="ECO:0007669"/>
    <property type="project" value="UniProtKB-SubCell"/>
</dbReference>
<keyword evidence="8" id="KW-0282">Flagellum</keyword>
<evidence type="ECO:0000256" key="7">
    <source>
        <dbReference type="RuleBase" id="RU362064"/>
    </source>
</evidence>
<comment type="subcellular location">
    <subcellularLocation>
        <location evidence="7">Cell membrane</location>
    </subcellularLocation>
    <subcellularLocation>
        <location evidence="7">Bacterial flagellum basal body</location>
    </subcellularLocation>
</comment>
<organism evidence="8 9">
    <name type="scientific">Luteimonas yindakuii</name>
    <dbReference type="NCBI Taxonomy" id="2565782"/>
    <lineage>
        <taxon>Bacteria</taxon>
        <taxon>Pseudomonadati</taxon>
        <taxon>Pseudomonadota</taxon>
        <taxon>Gammaproteobacteria</taxon>
        <taxon>Lysobacterales</taxon>
        <taxon>Lysobacteraceae</taxon>
        <taxon>Luteimonas</taxon>
    </lineage>
</organism>
<dbReference type="RefSeq" id="WP_134674625.1">
    <property type="nucleotide sequence ID" value="NZ_SPUH01000001.1"/>
</dbReference>